<accession>A0ABV7IMX7</accession>
<sequence length="124" mass="13660">MLLGDCFRRLGRKPRLLTIELVAGDRMALGRTICRFTRAERAALPWPDAHTARLYERLMARNPRGYDGWHPGGEQRVPVRLSAAQWRMVDHLCTQQLAATPNAWPSRILAAIGASAGATDGAAA</sequence>
<gene>
    <name evidence="1" type="ORF">ACFOD9_07275</name>
</gene>
<evidence type="ECO:0000313" key="2">
    <source>
        <dbReference type="Proteomes" id="UP001595604"/>
    </source>
</evidence>
<name>A0ABV7IMX7_9SPHN</name>
<organism evidence="1 2">
    <name type="scientific">Novosphingobium bradum</name>
    <dbReference type="NCBI Taxonomy" id="1737444"/>
    <lineage>
        <taxon>Bacteria</taxon>
        <taxon>Pseudomonadati</taxon>
        <taxon>Pseudomonadota</taxon>
        <taxon>Alphaproteobacteria</taxon>
        <taxon>Sphingomonadales</taxon>
        <taxon>Sphingomonadaceae</taxon>
        <taxon>Novosphingobium</taxon>
    </lineage>
</organism>
<reference evidence="2" key="1">
    <citation type="journal article" date="2019" name="Int. J. Syst. Evol. Microbiol.">
        <title>The Global Catalogue of Microorganisms (GCM) 10K type strain sequencing project: providing services to taxonomists for standard genome sequencing and annotation.</title>
        <authorList>
            <consortium name="The Broad Institute Genomics Platform"/>
            <consortium name="The Broad Institute Genome Sequencing Center for Infectious Disease"/>
            <person name="Wu L."/>
            <person name="Ma J."/>
        </authorList>
    </citation>
    <scope>NUCLEOTIDE SEQUENCE [LARGE SCALE GENOMIC DNA]</scope>
    <source>
        <strain evidence="2">KCTC 42984</strain>
    </source>
</reference>
<proteinExistence type="predicted"/>
<dbReference type="Proteomes" id="UP001595604">
    <property type="component" value="Unassembled WGS sequence"/>
</dbReference>
<protein>
    <submittedName>
        <fullName evidence="1">Uncharacterized protein</fullName>
    </submittedName>
</protein>
<comment type="caution">
    <text evidence="1">The sequence shown here is derived from an EMBL/GenBank/DDBJ whole genome shotgun (WGS) entry which is preliminary data.</text>
</comment>
<dbReference type="EMBL" id="JBHRTQ010000007">
    <property type="protein sequence ID" value="MFC3174045.1"/>
    <property type="molecule type" value="Genomic_DNA"/>
</dbReference>
<evidence type="ECO:0000313" key="1">
    <source>
        <dbReference type="EMBL" id="MFC3174045.1"/>
    </source>
</evidence>
<dbReference type="RefSeq" id="WP_379509420.1">
    <property type="nucleotide sequence ID" value="NZ_JBHRTQ010000007.1"/>
</dbReference>
<keyword evidence="2" id="KW-1185">Reference proteome</keyword>